<evidence type="ECO:0000313" key="2">
    <source>
        <dbReference type="Proteomes" id="UP000394068"/>
    </source>
</evidence>
<dbReference type="Proteomes" id="UP000394068">
    <property type="component" value="Unassembled WGS sequence"/>
</dbReference>
<organism evidence="1 2">
    <name type="scientific">Streptococcus pseudoporcinus</name>
    <dbReference type="NCBI Taxonomy" id="361101"/>
    <lineage>
        <taxon>Bacteria</taxon>
        <taxon>Bacillati</taxon>
        <taxon>Bacillota</taxon>
        <taxon>Bacilli</taxon>
        <taxon>Lactobacillales</taxon>
        <taxon>Streptococcaceae</taxon>
        <taxon>Streptococcus</taxon>
    </lineage>
</organism>
<sequence>MESQYRKITYRMKRRGMYWSKWGISTMAKIIILELSDKLQDLFLVAGDRNFLHIEKVALV</sequence>
<proteinExistence type="predicted"/>
<protein>
    <submittedName>
        <fullName evidence="1">Uncharacterized protein</fullName>
    </submittedName>
</protein>
<dbReference type="AlphaFoldDB" id="A0A4U9YFQ9"/>
<name>A0A4U9YFQ9_9STRE</name>
<accession>A0A4U9YFQ9</accession>
<dbReference type="EMBL" id="CABEHT010000001">
    <property type="protein sequence ID" value="VTS24331.1"/>
    <property type="molecule type" value="Genomic_DNA"/>
</dbReference>
<gene>
    <name evidence="1" type="ORF">NCTC5386_01998</name>
</gene>
<reference evidence="1 2" key="1">
    <citation type="submission" date="2019-05" db="EMBL/GenBank/DDBJ databases">
        <authorList>
            <consortium name="Pathogen Informatics"/>
        </authorList>
    </citation>
    <scope>NUCLEOTIDE SEQUENCE [LARGE SCALE GENOMIC DNA]</scope>
    <source>
        <strain evidence="1 2">NCTC5386</strain>
    </source>
</reference>
<evidence type="ECO:0000313" key="1">
    <source>
        <dbReference type="EMBL" id="VTS24331.1"/>
    </source>
</evidence>